<dbReference type="AlphaFoldDB" id="A0A919BNN8"/>
<organism evidence="3 4">
    <name type="scientific">Streptomyces filamentosus</name>
    <name type="common">Streptomyces roseosporus</name>
    <dbReference type="NCBI Taxonomy" id="67294"/>
    <lineage>
        <taxon>Bacteria</taxon>
        <taxon>Bacillati</taxon>
        <taxon>Actinomycetota</taxon>
        <taxon>Actinomycetes</taxon>
        <taxon>Kitasatosporales</taxon>
        <taxon>Streptomycetaceae</taxon>
        <taxon>Streptomyces</taxon>
    </lineage>
</organism>
<dbReference type="EMBL" id="BNBE01000001">
    <property type="protein sequence ID" value="GHG01975.1"/>
    <property type="molecule type" value="Genomic_DNA"/>
</dbReference>
<reference evidence="3" key="2">
    <citation type="submission" date="2020-09" db="EMBL/GenBank/DDBJ databases">
        <authorList>
            <person name="Sun Q."/>
            <person name="Ohkuma M."/>
        </authorList>
    </citation>
    <scope>NUCLEOTIDE SEQUENCE</scope>
    <source>
        <strain evidence="3">JCM 4122</strain>
    </source>
</reference>
<dbReference type="InterPro" id="IPR002213">
    <property type="entry name" value="UDP_glucos_trans"/>
</dbReference>
<dbReference type="SUPFAM" id="SSF53756">
    <property type="entry name" value="UDP-Glycosyltransferase/glycogen phosphorylase"/>
    <property type="match status" value="1"/>
</dbReference>
<feature type="domain" description="Erythromycin biosynthesis protein CIII-like C-terminal" evidence="2">
    <location>
        <begin position="318"/>
        <end position="438"/>
    </location>
</feature>
<evidence type="ECO:0000256" key="1">
    <source>
        <dbReference type="ARBA" id="ARBA00022679"/>
    </source>
</evidence>
<dbReference type="GO" id="GO:0008194">
    <property type="term" value="F:UDP-glycosyltransferase activity"/>
    <property type="evidence" value="ECO:0007669"/>
    <property type="project" value="InterPro"/>
</dbReference>
<proteinExistence type="predicted"/>
<dbReference type="InterPro" id="IPR050426">
    <property type="entry name" value="Glycosyltransferase_28"/>
</dbReference>
<dbReference type="RefSeq" id="WP_190042054.1">
    <property type="nucleotide sequence ID" value="NZ_BNBE01000001.1"/>
</dbReference>
<reference evidence="3" key="1">
    <citation type="journal article" date="2014" name="Int. J. Syst. Evol. Microbiol.">
        <title>Complete genome sequence of Corynebacterium casei LMG S-19264T (=DSM 44701T), isolated from a smear-ripened cheese.</title>
        <authorList>
            <consortium name="US DOE Joint Genome Institute (JGI-PGF)"/>
            <person name="Walter F."/>
            <person name="Albersmeier A."/>
            <person name="Kalinowski J."/>
            <person name="Ruckert C."/>
        </authorList>
    </citation>
    <scope>NUCLEOTIDE SEQUENCE</scope>
    <source>
        <strain evidence="3">JCM 4122</strain>
    </source>
</reference>
<dbReference type="Pfam" id="PF06722">
    <property type="entry name" value="EryCIII-like_C"/>
    <property type="match status" value="1"/>
</dbReference>
<evidence type="ECO:0000313" key="3">
    <source>
        <dbReference type="EMBL" id="GHG01975.1"/>
    </source>
</evidence>
<dbReference type="InterPro" id="IPR010610">
    <property type="entry name" value="EryCIII-like_C"/>
</dbReference>
<dbReference type="GO" id="GO:0017000">
    <property type="term" value="P:antibiotic biosynthetic process"/>
    <property type="evidence" value="ECO:0007669"/>
    <property type="project" value="UniProtKB-ARBA"/>
</dbReference>
<name>A0A919BNN8_STRFL</name>
<evidence type="ECO:0000313" key="4">
    <source>
        <dbReference type="Proteomes" id="UP000632849"/>
    </source>
</evidence>
<dbReference type="CDD" id="cd03784">
    <property type="entry name" value="GT1_Gtf-like"/>
    <property type="match status" value="1"/>
</dbReference>
<comment type="caution">
    <text evidence="3">The sequence shown here is derived from an EMBL/GenBank/DDBJ whole genome shotgun (WGS) entry which is preliminary data.</text>
</comment>
<dbReference type="Proteomes" id="UP000632849">
    <property type="component" value="Unassembled WGS sequence"/>
</dbReference>
<dbReference type="Gene3D" id="3.40.50.2000">
    <property type="entry name" value="Glycogen Phosphorylase B"/>
    <property type="match status" value="2"/>
</dbReference>
<evidence type="ECO:0000259" key="2">
    <source>
        <dbReference type="Pfam" id="PF06722"/>
    </source>
</evidence>
<dbReference type="PANTHER" id="PTHR48050">
    <property type="entry name" value="STEROL 3-BETA-GLUCOSYLTRANSFERASE"/>
    <property type="match status" value="1"/>
</dbReference>
<protein>
    <submittedName>
        <fullName evidence="3">UDP-glucosyltransferase YdhE</fullName>
    </submittedName>
</protein>
<keyword evidence="4" id="KW-1185">Reference proteome</keyword>
<dbReference type="PANTHER" id="PTHR48050:SF13">
    <property type="entry name" value="STEROL 3-BETA-GLUCOSYLTRANSFERASE UGT80A2"/>
    <property type="match status" value="1"/>
</dbReference>
<accession>A0A919BNN8</accession>
<dbReference type="GO" id="GO:0016758">
    <property type="term" value="F:hexosyltransferase activity"/>
    <property type="evidence" value="ECO:0007669"/>
    <property type="project" value="UniProtKB-ARBA"/>
</dbReference>
<sequence length="445" mass="46753">MRIAVLPIDAIGHVNPLLAIVEELVRRSDVTEVRGFGPDPLADAFASVGAGYATVPSVPLPPTPEGLGDLPFKSFVHPLSVSDAYQEAVAAFRPDVVLYDVFGVHGMLAARIHGVPSVSLVTFPGYGALGEDFAVQHGRPHPELTRASGTYRERYGVDPLAEGLLPVLFPSPDLSVVTAARELSREPGPDAPRLAAALEPYRDTCVHVGASVGAGRYTPGSALTGPVRTEARVRHDSSGFPFEVLDEARRAGRSVVLFSLGTVLTDFRFHSPVGGADTGRAFLTAMLDRLVTALGGREDLLVVTAVGSLLDAGDEPDWPANFLVRDFVPQRELLEGYADAFITHHGMNSTTESILAGVPMVSVPGVGDQFANAATAVEGGAAVAPWDVRNPYGTVTAELLREAVDRVLTDGAHRAACARLRDAMLAEGGAPRAAELVAGLLAGAR</sequence>
<keyword evidence="1" id="KW-0808">Transferase</keyword>
<gene>
    <name evidence="3" type="primary">ydhE</name>
    <name evidence="3" type="ORF">GCM10017667_37020</name>
</gene>